<reference evidence="2 3" key="1">
    <citation type="submission" date="2016-03" db="EMBL/GenBank/DDBJ databases">
        <title>Comparative genomics of the ectomycorrhizal sister species Rhizopogon vinicolor and Rhizopogon vesiculosus (Basidiomycota: Boletales) reveals a divergence of the mating type B locus.</title>
        <authorList>
            <person name="Mujic A.B."/>
            <person name="Kuo A."/>
            <person name="Tritt A."/>
            <person name="Lipzen A."/>
            <person name="Chen C."/>
            <person name="Johnson J."/>
            <person name="Sharma A."/>
            <person name="Barry K."/>
            <person name="Grigoriev I.V."/>
            <person name="Spatafora J.W."/>
        </authorList>
    </citation>
    <scope>NUCLEOTIDE SEQUENCE [LARGE SCALE GENOMIC DNA]</scope>
    <source>
        <strain evidence="2 3">AM-OR11-056</strain>
    </source>
</reference>
<dbReference type="AlphaFoldDB" id="A0A1J8QZT0"/>
<protein>
    <submittedName>
        <fullName evidence="2">Uncharacterized protein</fullName>
    </submittedName>
</protein>
<dbReference type="EMBL" id="LVVM01002157">
    <property type="protein sequence ID" value="OJA17180.1"/>
    <property type="molecule type" value="Genomic_DNA"/>
</dbReference>
<comment type="caution">
    <text evidence="2">The sequence shown here is derived from an EMBL/GenBank/DDBJ whole genome shotgun (WGS) entry which is preliminary data.</text>
</comment>
<evidence type="ECO:0000313" key="3">
    <source>
        <dbReference type="Proteomes" id="UP000183567"/>
    </source>
</evidence>
<gene>
    <name evidence="2" type="ORF">AZE42_00218</name>
</gene>
<sequence length="114" mass="12649">MKMESIIGAQVSTSGKSSKDAVSNGNFARDADLWFPSSVVPADEVDVAIQEENITKYQPLRAPSLVRLFRVDIKFSCIVIRNLPFRGFVRNWRLNPGTCSGSSQTSRFCLPQPV</sequence>
<name>A0A1J8QZT0_9AGAM</name>
<accession>A0A1J8QZT0</accession>
<evidence type="ECO:0000313" key="2">
    <source>
        <dbReference type="EMBL" id="OJA17180.1"/>
    </source>
</evidence>
<evidence type="ECO:0000256" key="1">
    <source>
        <dbReference type="SAM" id="MobiDB-lite"/>
    </source>
</evidence>
<keyword evidence="3" id="KW-1185">Reference proteome</keyword>
<feature type="compositionally biased region" description="Polar residues" evidence="1">
    <location>
        <begin position="10"/>
        <end position="22"/>
    </location>
</feature>
<proteinExistence type="predicted"/>
<feature type="region of interest" description="Disordered" evidence="1">
    <location>
        <begin position="1"/>
        <end position="22"/>
    </location>
</feature>
<dbReference type="Proteomes" id="UP000183567">
    <property type="component" value="Unassembled WGS sequence"/>
</dbReference>
<organism evidence="2 3">
    <name type="scientific">Rhizopogon vesiculosus</name>
    <dbReference type="NCBI Taxonomy" id="180088"/>
    <lineage>
        <taxon>Eukaryota</taxon>
        <taxon>Fungi</taxon>
        <taxon>Dikarya</taxon>
        <taxon>Basidiomycota</taxon>
        <taxon>Agaricomycotina</taxon>
        <taxon>Agaricomycetes</taxon>
        <taxon>Agaricomycetidae</taxon>
        <taxon>Boletales</taxon>
        <taxon>Suillineae</taxon>
        <taxon>Rhizopogonaceae</taxon>
        <taxon>Rhizopogon</taxon>
    </lineage>
</organism>